<feature type="transmembrane region" description="Helical" evidence="2">
    <location>
        <begin position="36"/>
        <end position="58"/>
    </location>
</feature>
<accession>A0A8J6LFR3</accession>
<organism evidence="3 4">
    <name type="scientific">Tenebrio molitor</name>
    <name type="common">Yellow mealworm beetle</name>
    <dbReference type="NCBI Taxonomy" id="7067"/>
    <lineage>
        <taxon>Eukaryota</taxon>
        <taxon>Metazoa</taxon>
        <taxon>Ecdysozoa</taxon>
        <taxon>Arthropoda</taxon>
        <taxon>Hexapoda</taxon>
        <taxon>Insecta</taxon>
        <taxon>Pterygota</taxon>
        <taxon>Neoptera</taxon>
        <taxon>Endopterygota</taxon>
        <taxon>Coleoptera</taxon>
        <taxon>Polyphaga</taxon>
        <taxon>Cucujiformia</taxon>
        <taxon>Tenebrionidae</taxon>
        <taxon>Tenebrio</taxon>
    </lineage>
</organism>
<gene>
    <name evidence="3" type="ORF">GEV33_005253</name>
</gene>
<evidence type="ECO:0000313" key="4">
    <source>
        <dbReference type="Proteomes" id="UP000719412"/>
    </source>
</evidence>
<proteinExistence type="predicted"/>
<dbReference type="AlphaFoldDB" id="A0A8J6LFR3"/>
<dbReference type="Proteomes" id="UP000719412">
    <property type="component" value="Unassembled WGS sequence"/>
</dbReference>
<feature type="region of interest" description="Disordered" evidence="1">
    <location>
        <begin position="1"/>
        <end position="27"/>
    </location>
</feature>
<keyword evidence="2" id="KW-0812">Transmembrane</keyword>
<evidence type="ECO:0000256" key="2">
    <source>
        <dbReference type="SAM" id="Phobius"/>
    </source>
</evidence>
<comment type="caution">
    <text evidence="3">The sequence shown here is derived from an EMBL/GenBank/DDBJ whole genome shotgun (WGS) entry which is preliminary data.</text>
</comment>
<reference evidence="3" key="1">
    <citation type="journal article" date="2020" name="J Insects Food Feed">
        <title>The yellow mealworm (Tenebrio molitor) genome: a resource for the emerging insects as food and feed industry.</title>
        <authorList>
            <person name="Eriksson T."/>
            <person name="Andere A."/>
            <person name="Kelstrup H."/>
            <person name="Emery V."/>
            <person name="Picard C."/>
        </authorList>
    </citation>
    <scope>NUCLEOTIDE SEQUENCE</scope>
    <source>
        <strain evidence="3">Stoneville</strain>
        <tissue evidence="3">Whole head</tissue>
    </source>
</reference>
<evidence type="ECO:0000256" key="1">
    <source>
        <dbReference type="SAM" id="MobiDB-lite"/>
    </source>
</evidence>
<sequence length="151" mass="17168">MVQTSPVPSLSDQRKTSANRNLPGMLKNTEKREENLVLHNLLSICVYNYLITVPVIHIRHNGRFIQVKKKLARLRFLKFKPANVDLKVAQSPGEPSSHRETSGVRQQMKRFTFSLDDMVALTRRIPAKAAIPSGRFPVTSDTIVDMFIELN</sequence>
<name>A0A8J6LFR3_TENMO</name>
<dbReference type="EMBL" id="JABDTM020019294">
    <property type="protein sequence ID" value="KAH0817538.1"/>
    <property type="molecule type" value="Genomic_DNA"/>
</dbReference>
<keyword evidence="2" id="KW-0472">Membrane</keyword>
<feature type="compositionally biased region" description="Polar residues" evidence="1">
    <location>
        <begin position="1"/>
        <end position="20"/>
    </location>
</feature>
<evidence type="ECO:0000313" key="3">
    <source>
        <dbReference type="EMBL" id="KAH0817538.1"/>
    </source>
</evidence>
<reference evidence="3" key="2">
    <citation type="submission" date="2021-08" db="EMBL/GenBank/DDBJ databases">
        <authorList>
            <person name="Eriksson T."/>
        </authorList>
    </citation>
    <scope>NUCLEOTIDE SEQUENCE</scope>
    <source>
        <strain evidence="3">Stoneville</strain>
        <tissue evidence="3">Whole head</tissue>
    </source>
</reference>
<protein>
    <submittedName>
        <fullName evidence="3">Uncharacterized protein</fullName>
    </submittedName>
</protein>
<keyword evidence="4" id="KW-1185">Reference proteome</keyword>
<keyword evidence="2" id="KW-1133">Transmembrane helix</keyword>